<dbReference type="Proteomes" id="UP000072618">
    <property type="component" value="Unassembled WGS sequence"/>
</dbReference>
<dbReference type="InterPro" id="IPR035093">
    <property type="entry name" value="RelE/ParE_toxin_dom_sf"/>
</dbReference>
<reference evidence="1 2" key="1">
    <citation type="submission" date="2016-02" db="EMBL/GenBank/DDBJ databases">
        <authorList>
            <consortium name="Pathogen Informatics"/>
        </authorList>
    </citation>
    <scope>NUCLEOTIDE SEQUENCE [LARGE SCALE GENOMIC DNA]</scope>
    <source>
        <strain evidence="1 2">LSS32</strain>
    </source>
</reference>
<name>A0A0Z8DDH2_STRSU</name>
<dbReference type="Gene3D" id="3.30.2310.20">
    <property type="entry name" value="RelE-like"/>
    <property type="match status" value="1"/>
</dbReference>
<dbReference type="RefSeq" id="WP_044673655.1">
    <property type="nucleotide sequence ID" value="NZ_CEFF01000164.1"/>
</dbReference>
<dbReference type="EMBL" id="FIGJ01000004">
    <property type="protein sequence ID" value="CYU41664.1"/>
    <property type="molecule type" value="Genomic_DNA"/>
</dbReference>
<accession>A0A0Z8DDH2</accession>
<protein>
    <submittedName>
        <fullName evidence="1">Plasmid maintenance system killer protein</fullName>
    </submittedName>
</protein>
<dbReference type="SUPFAM" id="SSF143011">
    <property type="entry name" value="RelE-like"/>
    <property type="match status" value="1"/>
</dbReference>
<dbReference type="AlphaFoldDB" id="A0A0Z8DDH2"/>
<evidence type="ECO:0000313" key="2">
    <source>
        <dbReference type="Proteomes" id="UP000072618"/>
    </source>
</evidence>
<organism evidence="1 2">
    <name type="scientific">Streptococcus suis</name>
    <dbReference type="NCBI Taxonomy" id="1307"/>
    <lineage>
        <taxon>Bacteria</taxon>
        <taxon>Bacillati</taxon>
        <taxon>Bacillota</taxon>
        <taxon>Bacilli</taxon>
        <taxon>Lactobacillales</taxon>
        <taxon>Streptococcaceae</taxon>
        <taxon>Streptococcus</taxon>
    </lineage>
</organism>
<evidence type="ECO:0000313" key="1">
    <source>
        <dbReference type="EMBL" id="CYU41664.1"/>
    </source>
</evidence>
<proteinExistence type="predicted"/>
<sequence length="112" mass="12971">MQIQYNNKTVEKQCTNLRIAKREFSDKVAKKLHKLVNFIESADNLASVIAFPTYHFHDLKGEREGEYALDIDGRRGSYRLIVCFDEEKDSVFSNAQSIRIIQIEEVSNHYGS</sequence>
<gene>
    <name evidence="1" type="ORF">ERS132394_00468</name>
</gene>